<dbReference type="InterPro" id="IPR013324">
    <property type="entry name" value="RNA_pol_sigma_r3/r4-like"/>
</dbReference>
<name>A0A1I3BKY6_9RHOB</name>
<dbReference type="InterPro" id="IPR007627">
    <property type="entry name" value="RNA_pol_sigma70_r2"/>
</dbReference>
<dbReference type="InterPro" id="IPR039425">
    <property type="entry name" value="RNA_pol_sigma-70-like"/>
</dbReference>
<keyword evidence="8" id="KW-1185">Reference proteome</keyword>
<dbReference type="GO" id="GO:0016987">
    <property type="term" value="F:sigma factor activity"/>
    <property type="evidence" value="ECO:0007669"/>
    <property type="project" value="UniProtKB-KW"/>
</dbReference>
<organism evidence="7 8">
    <name type="scientific">Albimonas pacifica</name>
    <dbReference type="NCBI Taxonomy" id="1114924"/>
    <lineage>
        <taxon>Bacteria</taxon>
        <taxon>Pseudomonadati</taxon>
        <taxon>Pseudomonadota</taxon>
        <taxon>Alphaproteobacteria</taxon>
        <taxon>Rhodobacterales</taxon>
        <taxon>Paracoccaceae</taxon>
        <taxon>Albimonas</taxon>
    </lineage>
</organism>
<dbReference type="InterPro" id="IPR036388">
    <property type="entry name" value="WH-like_DNA-bd_sf"/>
</dbReference>
<dbReference type="RefSeq" id="WP_177236102.1">
    <property type="nucleotide sequence ID" value="NZ_FOQH01000001.1"/>
</dbReference>
<accession>A0A1I3BKY6</accession>
<dbReference type="SUPFAM" id="SSF88659">
    <property type="entry name" value="Sigma3 and sigma4 domains of RNA polymerase sigma factors"/>
    <property type="match status" value="1"/>
</dbReference>
<keyword evidence="3" id="KW-0731">Sigma factor</keyword>
<dbReference type="GO" id="GO:0006352">
    <property type="term" value="P:DNA-templated transcription initiation"/>
    <property type="evidence" value="ECO:0007669"/>
    <property type="project" value="InterPro"/>
</dbReference>
<dbReference type="InterPro" id="IPR014284">
    <property type="entry name" value="RNA_pol_sigma-70_dom"/>
</dbReference>
<dbReference type="AlphaFoldDB" id="A0A1I3BKY6"/>
<dbReference type="STRING" id="1114924.SAMN05216258_101166"/>
<dbReference type="Pfam" id="PF04542">
    <property type="entry name" value="Sigma70_r2"/>
    <property type="match status" value="1"/>
</dbReference>
<evidence type="ECO:0000259" key="5">
    <source>
        <dbReference type="Pfam" id="PF04542"/>
    </source>
</evidence>
<evidence type="ECO:0000256" key="3">
    <source>
        <dbReference type="ARBA" id="ARBA00023082"/>
    </source>
</evidence>
<proteinExistence type="inferred from homology"/>
<dbReference type="SUPFAM" id="SSF88946">
    <property type="entry name" value="Sigma2 domain of RNA polymerase sigma factors"/>
    <property type="match status" value="1"/>
</dbReference>
<keyword evidence="2" id="KW-0805">Transcription regulation</keyword>
<dbReference type="Proteomes" id="UP000199377">
    <property type="component" value="Unassembled WGS sequence"/>
</dbReference>
<dbReference type="GO" id="GO:0003677">
    <property type="term" value="F:DNA binding"/>
    <property type="evidence" value="ECO:0007669"/>
    <property type="project" value="InterPro"/>
</dbReference>
<dbReference type="Gene3D" id="1.10.10.10">
    <property type="entry name" value="Winged helix-like DNA-binding domain superfamily/Winged helix DNA-binding domain"/>
    <property type="match status" value="1"/>
</dbReference>
<dbReference type="CDD" id="cd06171">
    <property type="entry name" value="Sigma70_r4"/>
    <property type="match status" value="1"/>
</dbReference>
<protein>
    <submittedName>
        <fullName evidence="7">RNA polymerase sigma-70 factor, ECF subfamily</fullName>
    </submittedName>
</protein>
<evidence type="ECO:0000313" key="7">
    <source>
        <dbReference type="EMBL" id="SFH62928.1"/>
    </source>
</evidence>
<reference evidence="7 8" key="1">
    <citation type="submission" date="2016-10" db="EMBL/GenBank/DDBJ databases">
        <authorList>
            <person name="de Groot N.N."/>
        </authorList>
    </citation>
    <scope>NUCLEOTIDE SEQUENCE [LARGE SCALE GENOMIC DNA]</scope>
    <source>
        <strain evidence="7 8">CGMCC 1.11030</strain>
    </source>
</reference>
<dbReference type="NCBIfam" id="TIGR02937">
    <property type="entry name" value="sigma70-ECF"/>
    <property type="match status" value="1"/>
</dbReference>
<keyword evidence="4" id="KW-0804">Transcription</keyword>
<evidence type="ECO:0000256" key="1">
    <source>
        <dbReference type="ARBA" id="ARBA00010641"/>
    </source>
</evidence>
<dbReference type="PANTHER" id="PTHR43133:SF32">
    <property type="entry name" value="BLR3042 PROTEIN"/>
    <property type="match status" value="1"/>
</dbReference>
<gene>
    <name evidence="7" type="ORF">SAMN05216258_101166</name>
</gene>
<dbReference type="PANTHER" id="PTHR43133">
    <property type="entry name" value="RNA POLYMERASE ECF-TYPE SIGMA FACTO"/>
    <property type="match status" value="1"/>
</dbReference>
<dbReference type="InterPro" id="IPR013325">
    <property type="entry name" value="RNA_pol_sigma_r2"/>
</dbReference>
<dbReference type="InterPro" id="IPR013249">
    <property type="entry name" value="RNA_pol_sigma70_r4_t2"/>
</dbReference>
<feature type="domain" description="RNA polymerase sigma factor 70 region 4 type 2" evidence="6">
    <location>
        <begin position="118"/>
        <end position="168"/>
    </location>
</feature>
<dbReference type="EMBL" id="FOQH01000001">
    <property type="protein sequence ID" value="SFH62928.1"/>
    <property type="molecule type" value="Genomic_DNA"/>
</dbReference>
<evidence type="ECO:0000313" key="8">
    <source>
        <dbReference type="Proteomes" id="UP000199377"/>
    </source>
</evidence>
<evidence type="ECO:0000256" key="4">
    <source>
        <dbReference type="ARBA" id="ARBA00023163"/>
    </source>
</evidence>
<sequence>MQQTDEALLAAIAQGDMGAFEIFHRRYFPRVMRFAARVAESQDAAEEIANDALMTVWRTADRFEGRSKVSTWIFGIAYRMSLKARQKAGRRRNDVELDEELIGGGVDEAEAVILKTDLAGAMEQLRPELRAVVELTYFNGCLYTEIAEILECPVGTVKTRMMTARRRLRAMLADDDGDAMEMALG</sequence>
<feature type="domain" description="RNA polymerase sigma-70 region 2" evidence="5">
    <location>
        <begin position="25"/>
        <end position="90"/>
    </location>
</feature>
<evidence type="ECO:0000256" key="2">
    <source>
        <dbReference type="ARBA" id="ARBA00023015"/>
    </source>
</evidence>
<dbReference type="Gene3D" id="1.10.1740.10">
    <property type="match status" value="1"/>
</dbReference>
<comment type="similarity">
    <text evidence="1">Belongs to the sigma-70 factor family. ECF subfamily.</text>
</comment>
<dbReference type="Pfam" id="PF08281">
    <property type="entry name" value="Sigma70_r4_2"/>
    <property type="match status" value="1"/>
</dbReference>
<evidence type="ECO:0000259" key="6">
    <source>
        <dbReference type="Pfam" id="PF08281"/>
    </source>
</evidence>